<proteinExistence type="inferred from homology"/>
<comment type="subunit">
    <text evidence="2 6">Heterotetramer of two alpha and two beta chains.</text>
</comment>
<evidence type="ECO:0000256" key="5">
    <source>
        <dbReference type="ARBA" id="ARBA00023315"/>
    </source>
</evidence>
<comment type="caution">
    <text evidence="7">The sequence shown here is derived from an EMBL/GenBank/DDBJ whole genome shotgun (WGS) entry which is preliminary data.</text>
</comment>
<comment type="pathway">
    <text evidence="6">Amino-acid biosynthesis; L-arginine biosynthesis; N(2)-acetyl-L-ornithine from L-glutamate: step 1/4.</text>
</comment>
<dbReference type="Pfam" id="PF01960">
    <property type="entry name" value="ArgJ"/>
    <property type="match status" value="1"/>
</dbReference>
<dbReference type="GO" id="GO:0004042">
    <property type="term" value="F:L-glutamate N-acetyltransferase activity"/>
    <property type="evidence" value="ECO:0007669"/>
    <property type="project" value="UniProtKB-UniRule"/>
</dbReference>
<dbReference type="GO" id="GO:0005737">
    <property type="term" value="C:cytoplasm"/>
    <property type="evidence" value="ECO:0007669"/>
    <property type="project" value="UniProtKB-SubCell"/>
</dbReference>
<gene>
    <name evidence="6" type="primary">argJ</name>
    <name evidence="7" type="ORF">AF80_03490</name>
</gene>
<dbReference type="Proteomes" id="UP000035154">
    <property type="component" value="Unassembled WGS sequence"/>
</dbReference>
<accession>A0A0G9KYF7</accession>
<dbReference type="AlphaFoldDB" id="A0A0G9KYF7"/>
<feature type="site" description="Cleavage; by autolysis" evidence="6">
    <location>
        <begin position="184"/>
        <end position="185"/>
    </location>
</feature>
<dbReference type="PANTHER" id="PTHR23100:SF0">
    <property type="entry name" value="ARGININE BIOSYNTHESIS BIFUNCTIONAL PROTEIN ARGJ, MITOCHONDRIAL"/>
    <property type="match status" value="1"/>
</dbReference>
<sequence length="393" mass="42751">MFTILPIKGFFDQIDGFYCDGIHAGLKPNGNNDLGFIYTKEACTVAAVFTENKFQAAPLKHFLQYGENFKTNFVLINSKNANALTGRKGIESINTLFSQLDFDLINPVMSSTGVIGNPLPIEKLVTGAKKFDLTAKNGENLSKAIMTTDAYPKTCMYEVKLEDGTSFKIGAVAKGAGMINPNLATMLCFICTDAAAPYEDIKEALNINKETTFNAISVDGDTSTNDTVMVLANGKSNAYDKEAFKEVLRLVMHDMAMLMVADGEGAKKVAAFEVINAKDDKQAEIAAKALSNSLLVKTALFGEDPNFGRIASTIGASRIDCDEEKLVISYNDVIVFNKGEICFDAATEAKAFEVLKKDKYKIICDIGLGDGKFTAYGCDLGYKYVEINADYRS</sequence>
<dbReference type="NCBIfam" id="NF003802">
    <property type="entry name" value="PRK05388.1"/>
    <property type="match status" value="1"/>
</dbReference>
<dbReference type="PANTHER" id="PTHR23100">
    <property type="entry name" value="ARGININE BIOSYNTHESIS BIFUNCTIONAL PROTEIN ARGJ"/>
    <property type="match status" value="1"/>
</dbReference>
<organism evidence="7 8">
    <name type="scientific">Aliarcobacter butzleri L355</name>
    <dbReference type="NCBI Taxonomy" id="1447263"/>
    <lineage>
        <taxon>Bacteria</taxon>
        <taxon>Pseudomonadati</taxon>
        <taxon>Campylobacterota</taxon>
        <taxon>Epsilonproteobacteria</taxon>
        <taxon>Campylobacterales</taxon>
        <taxon>Arcobacteraceae</taxon>
        <taxon>Aliarcobacter</taxon>
    </lineage>
</organism>
<dbReference type="GO" id="GO:0006526">
    <property type="term" value="P:L-arginine biosynthetic process"/>
    <property type="evidence" value="ECO:0007669"/>
    <property type="project" value="UniProtKB-UniRule"/>
</dbReference>
<dbReference type="NCBIfam" id="TIGR00120">
    <property type="entry name" value="ArgJ"/>
    <property type="match status" value="1"/>
</dbReference>
<comment type="catalytic activity">
    <reaction evidence="6">
        <text>N(2)-acetyl-L-ornithine + L-glutamate = N-acetyl-L-glutamate + L-ornithine</text>
        <dbReference type="Rhea" id="RHEA:15349"/>
        <dbReference type="ChEBI" id="CHEBI:29985"/>
        <dbReference type="ChEBI" id="CHEBI:44337"/>
        <dbReference type="ChEBI" id="CHEBI:46911"/>
        <dbReference type="ChEBI" id="CHEBI:57805"/>
        <dbReference type="EC" id="2.3.1.35"/>
    </reaction>
</comment>
<comment type="similarity">
    <text evidence="1 6">Belongs to the ArgJ family.</text>
</comment>
<reference evidence="7 8" key="1">
    <citation type="submission" date="2014-01" db="EMBL/GenBank/DDBJ databases">
        <title>Development of a Comparative Genomic Fingerprinting Assay for High Resolution Genotyping of Arcobacter butzleri.</title>
        <authorList>
            <person name="Webb A.L."/>
            <person name="Inglis G.D."/>
            <person name="Kruczkiewicz P."/>
            <person name="Selinger L.B."/>
            <person name="Taboada E.N."/>
        </authorList>
    </citation>
    <scope>NUCLEOTIDE SEQUENCE [LARGE SCALE GENOMIC DNA]</scope>
    <source>
        <strain evidence="7 8">L355</strain>
    </source>
</reference>
<dbReference type="InterPro" id="IPR002813">
    <property type="entry name" value="Arg_biosynth_ArgJ"/>
</dbReference>
<evidence type="ECO:0000256" key="2">
    <source>
        <dbReference type="ARBA" id="ARBA00011475"/>
    </source>
</evidence>
<feature type="binding site" evidence="6">
    <location>
        <position position="264"/>
    </location>
    <ligand>
        <name>substrate</name>
    </ligand>
</feature>
<evidence type="ECO:0000256" key="6">
    <source>
        <dbReference type="HAMAP-Rule" id="MF_01106"/>
    </source>
</evidence>
<keyword evidence="6" id="KW-0511">Multifunctional enzyme</keyword>
<keyword evidence="6" id="KW-0963">Cytoplasm</keyword>
<comment type="catalytic activity">
    <reaction evidence="6">
        <text>L-glutamate + acetyl-CoA = N-acetyl-L-glutamate + CoA + H(+)</text>
        <dbReference type="Rhea" id="RHEA:24292"/>
        <dbReference type="ChEBI" id="CHEBI:15378"/>
        <dbReference type="ChEBI" id="CHEBI:29985"/>
        <dbReference type="ChEBI" id="CHEBI:44337"/>
        <dbReference type="ChEBI" id="CHEBI:57287"/>
        <dbReference type="ChEBI" id="CHEBI:57288"/>
        <dbReference type="EC" id="2.3.1.1"/>
    </reaction>
</comment>
<evidence type="ECO:0000256" key="3">
    <source>
        <dbReference type="ARBA" id="ARBA00022679"/>
    </source>
</evidence>
<dbReference type="CDD" id="cd02152">
    <property type="entry name" value="OAT"/>
    <property type="match status" value="1"/>
</dbReference>
<dbReference type="InterPro" id="IPR016117">
    <property type="entry name" value="ArgJ-like_dom_sf"/>
</dbReference>
<comment type="function">
    <text evidence="6">Catalyzes two activities which are involved in the cyclic version of arginine biosynthesis: the synthesis of N-acetylglutamate from glutamate and acetyl-CoA as the acetyl donor, and of ornithine by transacetylation between N(2)-acetylornithine and glutamate.</text>
</comment>
<keyword evidence="3 6" id="KW-0808">Transferase</keyword>
<keyword evidence="6" id="KW-0028">Amino-acid biosynthesis</keyword>
<dbReference type="EC" id="2.3.1.35" evidence="6"/>
<feature type="chain" id="PRO_5023424438" description="Arginine biosynthesis bifunctional protein ArgJ alpha chain" evidence="6">
    <location>
        <begin position="1"/>
        <end position="184"/>
    </location>
</feature>
<feature type="binding site" evidence="6">
    <location>
        <position position="185"/>
    </location>
    <ligand>
        <name>substrate</name>
    </ligand>
</feature>
<dbReference type="RefSeq" id="WP_046998008.1">
    <property type="nucleotide sequence ID" value="NZ_JAIW01000023.1"/>
</dbReference>
<name>A0A0G9KYF7_9BACT</name>
<dbReference type="InterPro" id="IPR042195">
    <property type="entry name" value="ArgJ_beta_C"/>
</dbReference>
<feature type="active site" description="Nucleophile" evidence="6">
    <location>
        <position position="185"/>
    </location>
</feature>
<keyword evidence="5 6" id="KW-0012">Acyltransferase</keyword>
<feature type="binding site" evidence="6">
    <location>
        <position position="393"/>
    </location>
    <ligand>
        <name>substrate</name>
    </ligand>
</feature>
<dbReference type="Gene3D" id="3.10.20.340">
    <property type="entry name" value="ArgJ beta chain, C-terminal domain"/>
    <property type="match status" value="1"/>
</dbReference>
<dbReference type="EMBL" id="JAIW01000023">
    <property type="protein sequence ID" value="KLE10705.1"/>
    <property type="molecule type" value="Genomic_DNA"/>
</dbReference>
<feature type="site" description="Involved in the stabilization of negative charge on the oxyanion by the formation of the oxyanion hole" evidence="6">
    <location>
        <position position="113"/>
    </location>
</feature>
<evidence type="ECO:0000256" key="1">
    <source>
        <dbReference type="ARBA" id="ARBA00006774"/>
    </source>
</evidence>
<feature type="binding site" evidence="6">
    <location>
        <position position="147"/>
    </location>
    <ligand>
        <name>substrate</name>
    </ligand>
</feature>
<dbReference type="UniPathway" id="UPA00068">
    <property type="reaction ID" value="UER00106"/>
</dbReference>
<feature type="binding site" evidence="6">
    <location>
        <position position="388"/>
    </location>
    <ligand>
        <name>substrate</name>
    </ligand>
</feature>
<dbReference type="SUPFAM" id="SSF56266">
    <property type="entry name" value="DmpA/ArgJ-like"/>
    <property type="match status" value="1"/>
</dbReference>
<dbReference type="GO" id="GO:0004358">
    <property type="term" value="F:L-glutamate N-acetyltransferase activity, acting on acetyl-L-ornithine as donor"/>
    <property type="evidence" value="ECO:0007669"/>
    <property type="project" value="UniProtKB-UniRule"/>
</dbReference>
<dbReference type="Gene3D" id="3.60.70.12">
    <property type="entry name" value="L-amino peptidase D-ALA esterase/amidase"/>
    <property type="match status" value="1"/>
</dbReference>
<comment type="subcellular location">
    <subcellularLocation>
        <location evidence="6">Cytoplasm</location>
    </subcellularLocation>
</comment>
<feature type="binding site" evidence="6">
    <location>
        <position position="174"/>
    </location>
    <ligand>
        <name>substrate</name>
    </ligand>
</feature>
<evidence type="ECO:0000256" key="4">
    <source>
        <dbReference type="ARBA" id="ARBA00022813"/>
    </source>
</evidence>
<dbReference type="EC" id="2.3.1.1" evidence="6"/>
<comment type="pathway">
    <text evidence="6">Amino-acid biosynthesis; L-arginine biosynthesis; L-ornithine and N-acetyl-L-glutamate from L-glutamate and N(2)-acetyl-L-ornithine (cyclic): step 1/1.</text>
</comment>
<dbReference type="PATRIC" id="fig|1447263.3.peg.676"/>
<evidence type="ECO:0000313" key="7">
    <source>
        <dbReference type="EMBL" id="KLE10705.1"/>
    </source>
</evidence>
<keyword evidence="6" id="KW-0055">Arginine biosynthesis</keyword>
<feature type="chain" id="PRO_5023424437" description="Arginine biosynthesis bifunctional protein ArgJ beta chain" evidence="6">
    <location>
        <begin position="185"/>
        <end position="393"/>
    </location>
</feature>
<feature type="site" description="Involved in the stabilization of negative charge on the oxyanion by the formation of the oxyanion hole" evidence="6">
    <location>
        <position position="112"/>
    </location>
</feature>
<dbReference type="GO" id="GO:0006592">
    <property type="term" value="P:ornithine biosynthetic process"/>
    <property type="evidence" value="ECO:0007669"/>
    <property type="project" value="TreeGrafter"/>
</dbReference>
<protein>
    <recommendedName>
        <fullName evidence="6">Arginine biosynthesis bifunctional protein ArgJ</fullName>
    </recommendedName>
    <domain>
        <recommendedName>
            <fullName evidence="6">Glutamate N-acetyltransferase</fullName>
            <ecNumber evidence="6">2.3.1.35</ecNumber>
        </recommendedName>
        <alternativeName>
            <fullName evidence="6">Ornithine acetyltransferase</fullName>
            <shortName evidence="6">OATase</shortName>
        </alternativeName>
        <alternativeName>
            <fullName evidence="6">Ornithine transacetylase</fullName>
        </alternativeName>
    </domain>
    <domain>
        <recommendedName>
            <fullName evidence="6">Amino-acid acetyltransferase</fullName>
            <ecNumber evidence="6">2.3.1.1</ecNumber>
        </recommendedName>
        <alternativeName>
            <fullName evidence="6">N-acetylglutamate synthase</fullName>
            <shortName evidence="6">AGSase</shortName>
        </alternativeName>
    </domain>
    <component>
        <recommendedName>
            <fullName evidence="6">Arginine biosynthesis bifunctional protein ArgJ alpha chain</fullName>
        </recommendedName>
    </component>
    <component>
        <recommendedName>
            <fullName evidence="6">Arginine biosynthesis bifunctional protein ArgJ beta chain</fullName>
        </recommendedName>
    </component>
</protein>
<evidence type="ECO:0000313" key="8">
    <source>
        <dbReference type="Proteomes" id="UP000035154"/>
    </source>
</evidence>
<keyword evidence="4 6" id="KW-0068">Autocatalytic cleavage</keyword>
<dbReference type="HAMAP" id="MF_01106">
    <property type="entry name" value="ArgJ"/>
    <property type="match status" value="1"/>
</dbReference>